<dbReference type="AlphaFoldDB" id="W2GGV0"/>
<organism evidence="1">
    <name type="scientific">Phytophthora nicotianae</name>
    <name type="common">Potato buckeye rot agent</name>
    <name type="synonym">Phytophthora parasitica</name>
    <dbReference type="NCBI Taxonomy" id="4792"/>
    <lineage>
        <taxon>Eukaryota</taxon>
        <taxon>Sar</taxon>
        <taxon>Stramenopiles</taxon>
        <taxon>Oomycota</taxon>
        <taxon>Peronosporomycetes</taxon>
        <taxon>Peronosporales</taxon>
        <taxon>Peronosporaceae</taxon>
        <taxon>Phytophthora</taxon>
    </lineage>
</organism>
<reference evidence="1" key="1">
    <citation type="submission" date="2013-11" db="EMBL/GenBank/DDBJ databases">
        <title>The Genome Sequence of Phytophthora parasitica CJ02B3.</title>
        <authorList>
            <consortium name="The Broad Institute Genomics Platform"/>
            <person name="Russ C."/>
            <person name="Tyler B."/>
            <person name="Panabieres F."/>
            <person name="Shan W."/>
            <person name="Tripathy S."/>
            <person name="Grunwald N."/>
            <person name="Machado M."/>
            <person name="Johnson C.S."/>
            <person name="Arredondo F."/>
            <person name="Hong C."/>
            <person name="Coffey M."/>
            <person name="Young S.K."/>
            <person name="Zeng Q."/>
            <person name="Gargeya S."/>
            <person name="Fitzgerald M."/>
            <person name="Abouelleil A."/>
            <person name="Alvarado L."/>
            <person name="Chapman S.B."/>
            <person name="Gainer-Dewar J."/>
            <person name="Goldberg J."/>
            <person name="Griggs A."/>
            <person name="Gujja S."/>
            <person name="Hansen M."/>
            <person name="Howarth C."/>
            <person name="Imamovic A."/>
            <person name="Ireland A."/>
            <person name="Larimer J."/>
            <person name="McCowan C."/>
            <person name="Murphy C."/>
            <person name="Pearson M."/>
            <person name="Poon T.W."/>
            <person name="Priest M."/>
            <person name="Roberts A."/>
            <person name="Saif S."/>
            <person name="Shea T."/>
            <person name="Sykes S."/>
            <person name="Wortman J."/>
            <person name="Nusbaum C."/>
            <person name="Birren B."/>
        </authorList>
    </citation>
    <scope>NUCLEOTIDE SEQUENCE [LARGE SCALE GENOMIC DNA]</scope>
    <source>
        <strain evidence="1">CJ02B3</strain>
    </source>
</reference>
<sequence length="71" mass="8001">MLAALGERFAINNVKSLVARFLRDCFLCKHVKGGKIVMRPWGPTSTATKRNECMHLDYLYVGNPTERGNTC</sequence>
<protein>
    <recommendedName>
        <fullName evidence="2">Integrase zinc-binding domain-containing protein</fullName>
    </recommendedName>
</protein>
<dbReference type="Proteomes" id="UP000053236">
    <property type="component" value="Unassembled WGS sequence"/>
</dbReference>
<gene>
    <name evidence="1" type="ORF">L915_13055</name>
</gene>
<dbReference type="EMBL" id="KI687468">
    <property type="protein sequence ID" value="ETK81446.1"/>
    <property type="molecule type" value="Genomic_DNA"/>
</dbReference>
<name>W2GGV0_PHYNI</name>
<evidence type="ECO:0000313" key="1">
    <source>
        <dbReference type="EMBL" id="ETK81446.1"/>
    </source>
</evidence>
<evidence type="ECO:0008006" key="2">
    <source>
        <dbReference type="Google" id="ProtNLM"/>
    </source>
</evidence>
<proteinExistence type="predicted"/>
<accession>W2GGV0</accession>